<dbReference type="EMBL" id="FN645454">
    <property type="protein sequence ID" value="CBI76124.1"/>
    <property type="molecule type" value="Genomic_DNA"/>
</dbReference>
<dbReference type="KEGG" id="bcd:BARCL_0443"/>
<evidence type="ECO:0000256" key="1">
    <source>
        <dbReference type="SAM" id="Phobius"/>
    </source>
</evidence>
<dbReference type="Proteomes" id="UP000009101">
    <property type="component" value="Chromosome"/>
</dbReference>
<keyword evidence="1" id="KW-0812">Transmembrane</keyword>
<feature type="transmembrane region" description="Helical" evidence="1">
    <location>
        <begin position="24"/>
        <end position="46"/>
    </location>
</feature>
<protein>
    <submittedName>
        <fullName evidence="2">Uncharacterized protein</fullName>
    </submittedName>
</protein>
<name>E6YGY6_BARC7</name>
<keyword evidence="3" id="KW-1185">Reference proteome</keyword>
<reference evidence="3" key="1">
    <citation type="submission" date="2009-11" db="EMBL/GenBank/DDBJ databases">
        <title>Genome sequencing of Bartonella species and comparative genomics.</title>
        <authorList>
            <person name="Engel P."/>
            <person name="Salzburger W."/>
            <person name="Marius L."/>
            <person name="Chao-Chin C."/>
            <person name="Soichi M."/>
            <person name="Christa L."/>
            <person name="Alexandra C."/>
            <person name="Aurelie L."/>
            <person name="Claudine M."/>
            <person name="Stephan S.C."/>
            <person name="Christoph D."/>
        </authorList>
    </citation>
    <scope>NUCLEOTIDE SEQUENCE [LARGE SCALE GENOMIC DNA]</scope>
    <source>
        <strain evidence="3">CIP 104772 / 73</strain>
    </source>
</reference>
<sequence length="49" mass="5710">MINSDLKIFVSPTYKRKLHIIHDILEYSLVLIVSLSTIFSALFSFANYF</sequence>
<keyword evidence="1" id="KW-1133">Transmembrane helix</keyword>
<evidence type="ECO:0000313" key="3">
    <source>
        <dbReference type="Proteomes" id="UP000009101"/>
    </source>
</evidence>
<evidence type="ECO:0000313" key="2">
    <source>
        <dbReference type="EMBL" id="CBI76124.1"/>
    </source>
</evidence>
<accession>E6YGY6</accession>
<dbReference type="HOGENOM" id="CLU_212520_0_0_5"/>
<organism evidence="2 3">
    <name type="scientific">Bartonella clarridgeiae (strain CCUG 45776 / CIP 104772 / 73)</name>
    <dbReference type="NCBI Taxonomy" id="696125"/>
    <lineage>
        <taxon>Bacteria</taxon>
        <taxon>Pseudomonadati</taxon>
        <taxon>Pseudomonadota</taxon>
        <taxon>Alphaproteobacteria</taxon>
        <taxon>Hyphomicrobiales</taxon>
        <taxon>Bartonellaceae</taxon>
        <taxon>Bartonella</taxon>
    </lineage>
</organism>
<gene>
    <name evidence="2" type="ordered locus">BARCL_0443</name>
</gene>
<proteinExistence type="predicted"/>
<keyword evidence="1" id="KW-0472">Membrane</keyword>
<reference evidence="2 3" key="2">
    <citation type="journal article" date="2011" name="PLoS Genet.">
        <title>Parallel evolution of a type IV secretion system in radiating lineages of the host-restricted bacterial pathogen Bartonella.</title>
        <authorList>
            <person name="Engel P."/>
            <person name="Salzburger W."/>
            <person name="Liesch M."/>
            <person name="Chang C.C."/>
            <person name="Maruyama S."/>
            <person name="Lanz C."/>
            <person name="Calteau A."/>
            <person name="Lajus A."/>
            <person name="Medigue C."/>
            <person name="Schuster S.C."/>
            <person name="Dehio C."/>
        </authorList>
    </citation>
    <scope>NUCLEOTIDE SEQUENCE [LARGE SCALE GENOMIC DNA]</scope>
    <source>
        <strain evidence="3">CIP 104772 / 73</strain>
    </source>
</reference>
<dbReference type="AlphaFoldDB" id="E6YGY6"/>